<dbReference type="Gene3D" id="3.40.50.1820">
    <property type="entry name" value="alpha/beta hydrolase"/>
    <property type="match status" value="1"/>
</dbReference>
<feature type="signal peptide" evidence="3">
    <location>
        <begin position="1"/>
        <end position="18"/>
    </location>
</feature>
<evidence type="ECO:0000256" key="1">
    <source>
        <dbReference type="ARBA" id="ARBA00005964"/>
    </source>
</evidence>
<protein>
    <recommendedName>
        <fullName evidence="3">Carboxylic ester hydrolase</fullName>
        <ecNumber evidence="3">3.1.1.-</ecNumber>
    </recommendedName>
</protein>
<evidence type="ECO:0000313" key="6">
    <source>
        <dbReference type="Proteomes" id="UP000799444"/>
    </source>
</evidence>
<dbReference type="Pfam" id="PF00135">
    <property type="entry name" value="COesterase"/>
    <property type="match status" value="1"/>
</dbReference>
<dbReference type="GO" id="GO:0016787">
    <property type="term" value="F:hydrolase activity"/>
    <property type="evidence" value="ECO:0007669"/>
    <property type="project" value="UniProtKB-KW"/>
</dbReference>
<proteinExistence type="inferred from homology"/>
<dbReference type="InterPro" id="IPR019826">
    <property type="entry name" value="Carboxylesterase_B_AS"/>
</dbReference>
<evidence type="ECO:0000256" key="2">
    <source>
        <dbReference type="ARBA" id="ARBA00022801"/>
    </source>
</evidence>
<sequence>MLHQLLLLLALCVQRLVAVDSVVDLGYAKYQGIEQVDGITTWAGMRYARSVSRADGMRFTAPQDPLQEDGIVNATEFGPLCIGTNTNLKEEFGGNHSEDCLTANVFAPTKATNESLLPVYIFIQGGGFNMNGNANYNGSKLIRAGDMKMVVVNFNYRVGPYGFLASKEIVDNKNLSLNNGLKDQRQLFKWVQQHISQFGGDPDHVTIGGASAGGASVVFQLTAYGGRDDKLFHAAAAESQAFPAIRNVEDSQFQYDGLLKQTKCGDLDCLLNMDTVEFQQAVRSMKVPNPGARQAPLWPWNPTVDGDFVRNYTYWEVNNGHFVKVPTIFGDCSNEGTVFTPNSVTSKLKAQQFVSDQFVKFQSSATYLMQGVFTGPTDASFDNRWKNVAADVYGDIRYTCPGLNISAAYSKDASHPTYQYRWNVGAALHVGELGAIWNNGTTAAGHFIQNYWQSFIRSYDPNKYQATFVSESANLTSPTWETFGDGKRMKFDNKNVVQMEEVTQDEKNKCMAIYGLGMQLQQ</sequence>
<name>A0A9P4V191_9PLEO</name>
<organism evidence="5 6">
    <name type="scientific">Polyplosphaeria fusca</name>
    <dbReference type="NCBI Taxonomy" id="682080"/>
    <lineage>
        <taxon>Eukaryota</taxon>
        <taxon>Fungi</taxon>
        <taxon>Dikarya</taxon>
        <taxon>Ascomycota</taxon>
        <taxon>Pezizomycotina</taxon>
        <taxon>Dothideomycetes</taxon>
        <taxon>Pleosporomycetidae</taxon>
        <taxon>Pleosporales</taxon>
        <taxon>Tetraplosphaeriaceae</taxon>
        <taxon>Polyplosphaeria</taxon>
    </lineage>
</organism>
<comment type="similarity">
    <text evidence="1 3">Belongs to the type-B carboxylesterase/lipase family.</text>
</comment>
<dbReference type="EC" id="3.1.1.-" evidence="3"/>
<keyword evidence="6" id="KW-1185">Reference proteome</keyword>
<dbReference type="Proteomes" id="UP000799444">
    <property type="component" value="Unassembled WGS sequence"/>
</dbReference>
<dbReference type="SUPFAM" id="SSF53474">
    <property type="entry name" value="alpha/beta-Hydrolases"/>
    <property type="match status" value="1"/>
</dbReference>
<dbReference type="PROSITE" id="PS00122">
    <property type="entry name" value="CARBOXYLESTERASE_B_1"/>
    <property type="match status" value="1"/>
</dbReference>
<dbReference type="PANTHER" id="PTHR11559">
    <property type="entry name" value="CARBOXYLESTERASE"/>
    <property type="match status" value="1"/>
</dbReference>
<reference evidence="5" key="1">
    <citation type="journal article" date="2020" name="Stud. Mycol.">
        <title>101 Dothideomycetes genomes: a test case for predicting lifestyles and emergence of pathogens.</title>
        <authorList>
            <person name="Haridas S."/>
            <person name="Albert R."/>
            <person name="Binder M."/>
            <person name="Bloem J."/>
            <person name="Labutti K."/>
            <person name="Salamov A."/>
            <person name="Andreopoulos B."/>
            <person name="Baker S."/>
            <person name="Barry K."/>
            <person name="Bills G."/>
            <person name="Bluhm B."/>
            <person name="Cannon C."/>
            <person name="Castanera R."/>
            <person name="Culley D."/>
            <person name="Daum C."/>
            <person name="Ezra D."/>
            <person name="Gonzalez J."/>
            <person name="Henrissat B."/>
            <person name="Kuo A."/>
            <person name="Liang C."/>
            <person name="Lipzen A."/>
            <person name="Lutzoni F."/>
            <person name="Magnuson J."/>
            <person name="Mondo S."/>
            <person name="Nolan M."/>
            <person name="Ohm R."/>
            <person name="Pangilinan J."/>
            <person name="Park H.-J."/>
            <person name="Ramirez L."/>
            <person name="Alfaro M."/>
            <person name="Sun H."/>
            <person name="Tritt A."/>
            <person name="Yoshinaga Y."/>
            <person name="Zwiers L.-H."/>
            <person name="Turgeon B."/>
            <person name="Goodwin S."/>
            <person name="Spatafora J."/>
            <person name="Crous P."/>
            <person name="Grigoriev I."/>
        </authorList>
    </citation>
    <scope>NUCLEOTIDE SEQUENCE</scope>
    <source>
        <strain evidence="5">CBS 125425</strain>
    </source>
</reference>
<dbReference type="InterPro" id="IPR050309">
    <property type="entry name" value="Type-B_Carboxylest/Lipase"/>
</dbReference>
<feature type="chain" id="PRO_5040535099" description="Carboxylic ester hydrolase" evidence="3">
    <location>
        <begin position="19"/>
        <end position="522"/>
    </location>
</feature>
<dbReference type="EMBL" id="ML996184">
    <property type="protein sequence ID" value="KAF2732060.1"/>
    <property type="molecule type" value="Genomic_DNA"/>
</dbReference>
<gene>
    <name evidence="5" type="ORF">EJ04DRAFT_441823</name>
</gene>
<evidence type="ECO:0000259" key="4">
    <source>
        <dbReference type="Pfam" id="PF00135"/>
    </source>
</evidence>
<dbReference type="AlphaFoldDB" id="A0A9P4V191"/>
<comment type="caution">
    <text evidence="5">The sequence shown here is derived from an EMBL/GenBank/DDBJ whole genome shotgun (WGS) entry which is preliminary data.</text>
</comment>
<accession>A0A9P4V191</accession>
<keyword evidence="2 3" id="KW-0378">Hydrolase</keyword>
<evidence type="ECO:0000256" key="3">
    <source>
        <dbReference type="RuleBase" id="RU361235"/>
    </source>
</evidence>
<dbReference type="InterPro" id="IPR002018">
    <property type="entry name" value="CarbesteraseB"/>
</dbReference>
<dbReference type="InterPro" id="IPR029058">
    <property type="entry name" value="AB_hydrolase_fold"/>
</dbReference>
<evidence type="ECO:0000313" key="5">
    <source>
        <dbReference type="EMBL" id="KAF2732060.1"/>
    </source>
</evidence>
<feature type="domain" description="Carboxylesterase type B" evidence="4">
    <location>
        <begin position="29"/>
        <end position="503"/>
    </location>
</feature>
<dbReference type="OrthoDB" id="408631at2759"/>
<keyword evidence="3" id="KW-0732">Signal</keyword>